<comment type="similarity">
    <text evidence="5 22">Belongs to the D-alanine--D-alanine ligase family.</text>
</comment>
<evidence type="ECO:0000256" key="20">
    <source>
        <dbReference type="ARBA" id="ARBA00076288"/>
    </source>
</evidence>
<dbReference type="Proteomes" id="UP000824087">
    <property type="component" value="Unassembled WGS sequence"/>
</dbReference>
<dbReference type="GO" id="GO:0071555">
    <property type="term" value="P:cell wall organization"/>
    <property type="evidence" value="ECO:0007669"/>
    <property type="project" value="UniProtKB-KW"/>
</dbReference>
<feature type="active site" evidence="23">
    <location>
        <position position="15"/>
    </location>
</feature>
<keyword evidence="11 25" id="KW-0067">ATP-binding</keyword>
<comment type="pathway">
    <text evidence="4 22">Cell wall biogenesis; peptidoglycan biosynthesis.</text>
</comment>
<dbReference type="Pfam" id="PF01820">
    <property type="entry name" value="Dala_Dala_lig_N"/>
    <property type="match status" value="1"/>
</dbReference>
<feature type="binding site" evidence="24">
    <location>
        <position position="330"/>
    </location>
    <ligand>
        <name>Mg(2+)</name>
        <dbReference type="ChEBI" id="CHEBI:18420"/>
        <label>2</label>
    </ligand>
</feature>
<dbReference type="GO" id="GO:0046872">
    <property type="term" value="F:metal ion binding"/>
    <property type="evidence" value="ECO:0007669"/>
    <property type="project" value="UniProtKB-KW"/>
</dbReference>
<keyword evidence="15 24" id="KW-0464">Manganese</keyword>
<evidence type="ECO:0000256" key="22">
    <source>
        <dbReference type="HAMAP-Rule" id="MF_00047"/>
    </source>
</evidence>
<protein>
    <recommendedName>
        <fullName evidence="19 22">D-alanine--D-alanine ligase</fullName>
        <ecNumber evidence="6 22">6.3.2.4</ecNumber>
    </recommendedName>
    <alternativeName>
        <fullName evidence="21 22">D-Ala-D-Ala ligase</fullName>
    </alternativeName>
    <alternativeName>
        <fullName evidence="20 22">D-alanylalanine synthetase</fullName>
    </alternativeName>
</protein>
<evidence type="ECO:0000256" key="3">
    <source>
        <dbReference type="ARBA" id="ARBA00004496"/>
    </source>
</evidence>
<dbReference type="InterPro" id="IPR011127">
    <property type="entry name" value="Dala_Dala_lig_N"/>
</dbReference>
<dbReference type="InterPro" id="IPR011761">
    <property type="entry name" value="ATP-grasp"/>
</dbReference>
<comment type="catalytic activity">
    <reaction evidence="17 22">
        <text>2 D-alanine + ATP = D-alanyl-D-alanine + ADP + phosphate + H(+)</text>
        <dbReference type="Rhea" id="RHEA:11224"/>
        <dbReference type="ChEBI" id="CHEBI:15378"/>
        <dbReference type="ChEBI" id="CHEBI:30616"/>
        <dbReference type="ChEBI" id="CHEBI:43474"/>
        <dbReference type="ChEBI" id="CHEBI:57416"/>
        <dbReference type="ChEBI" id="CHEBI:57822"/>
        <dbReference type="ChEBI" id="CHEBI:456216"/>
        <dbReference type="EC" id="6.3.2.4"/>
    </reaction>
</comment>
<dbReference type="EMBL" id="DVML01000025">
    <property type="protein sequence ID" value="HIU22743.1"/>
    <property type="molecule type" value="Genomic_DNA"/>
</dbReference>
<proteinExistence type="inferred from homology"/>
<evidence type="ECO:0000256" key="4">
    <source>
        <dbReference type="ARBA" id="ARBA00004752"/>
    </source>
</evidence>
<evidence type="ECO:0000256" key="17">
    <source>
        <dbReference type="ARBA" id="ARBA00047614"/>
    </source>
</evidence>
<keyword evidence="12 24" id="KW-0460">Magnesium</keyword>
<keyword evidence="7 22" id="KW-0963">Cytoplasm</keyword>
<dbReference type="GO" id="GO:0008360">
    <property type="term" value="P:regulation of cell shape"/>
    <property type="evidence" value="ECO:0007669"/>
    <property type="project" value="UniProtKB-KW"/>
</dbReference>
<dbReference type="PANTHER" id="PTHR23132">
    <property type="entry name" value="D-ALANINE--D-ALANINE LIGASE"/>
    <property type="match status" value="1"/>
</dbReference>
<evidence type="ECO:0000256" key="21">
    <source>
        <dbReference type="ARBA" id="ARBA00077154"/>
    </source>
</evidence>
<feature type="active site" evidence="23">
    <location>
        <position position="191"/>
    </location>
</feature>
<feature type="active site" evidence="23">
    <location>
        <position position="337"/>
    </location>
</feature>
<keyword evidence="8 22" id="KW-0436">Ligase</keyword>
<comment type="pathway">
    <text evidence="18">Glycan biosynthesis.</text>
</comment>
<evidence type="ECO:0000256" key="11">
    <source>
        <dbReference type="ARBA" id="ARBA00022840"/>
    </source>
</evidence>
<evidence type="ECO:0000256" key="2">
    <source>
        <dbReference type="ARBA" id="ARBA00003921"/>
    </source>
</evidence>
<feature type="binding site" evidence="24">
    <location>
        <position position="316"/>
    </location>
    <ligand>
        <name>Mg(2+)</name>
        <dbReference type="ChEBI" id="CHEBI:18420"/>
        <label>1</label>
    </ligand>
</feature>
<evidence type="ECO:0000256" key="14">
    <source>
        <dbReference type="ARBA" id="ARBA00022984"/>
    </source>
</evidence>
<reference evidence="27" key="2">
    <citation type="journal article" date="2021" name="PeerJ">
        <title>Extensive microbial diversity within the chicken gut microbiome revealed by metagenomics and culture.</title>
        <authorList>
            <person name="Gilroy R."/>
            <person name="Ravi A."/>
            <person name="Getino M."/>
            <person name="Pursley I."/>
            <person name="Horton D.L."/>
            <person name="Alikhan N.F."/>
            <person name="Baker D."/>
            <person name="Gharbi K."/>
            <person name="Hall N."/>
            <person name="Watson M."/>
            <person name="Adriaenssens E.M."/>
            <person name="Foster-Nyarko E."/>
            <person name="Jarju S."/>
            <person name="Secka A."/>
            <person name="Antonio M."/>
            <person name="Oren A."/>
            <person name="Chaudhuri R.R."/>
            <person name="La Ragione R."/>
            <person name="Hildebrand F."/>
            <person name="Pallen M.J."/>
        </authorList>
    </citation>
    <scope>NUCLEOTIDE SEQUENCE</scope>
    <source>
        <strain evidence="27">CHK197-8231</strain>
    </source>
</reference>
<dbReference type="GO" id="GO:0005524">
    <property type="term" value="F:ATP binding"/>
    <property type="evidence" value="ECO:0007669"/>
    <property type="project" value="UniProtKB-UniRule"/>
</dbReference>
<evidence type="ECO:0000256" key="15">
    <source>
        <dbReference type="ARBA" id="ARBA00023211"/>
    </source>
</evidence>
<organism evidence="27 28">
    <name type="scientific">Candidatus Fimihabitans intestinipullorum</name>
    <dbReference type="NCBI Taxonomy" id="2840820"/>
    <lineage>
        <taxon>Bacteria</taxon>
        <taxon>Bacillati</taxon>
        <taxon>Mycoplasmatota</taxon>
        <taxon>Mycoplasmatota incertae sedis</taxon>
        <taxon>Candidatus Fimihabitans</taxon>
    </lineage>
</organism>
<dbReference type="SUPFAM" id="SSF52440">
    <property type="entry name" value="PreATP-grasp domain"/>
    <property type="match status" value="1"/>
</dbReference>
<keyword evidence="10 25" id="KW-0547">Nucleotide-binding</keyword>
<evidence type="ECO:0000259" key="26">
    <source>
        <dbReference type="PROSITE" id="PS50975"/>
    </source>
</evidence>
<evidence type="ECO:0000256" key="23">
    <source>
        <dbReference type="PIRSR" id="PIRSR039102-1"/>
    </source>
</evidence>
<dbReference type="EC" id="6.3.2.4" evidence="6 22"/>
<feature type="domain" description="ATP-grasp" evidence="26">
    <location>
        <begin position="143"/>
        <end position="359"/>
    </location>
</feature>
<gene>
    <name evidence="22" type="primary">ddl</name>
    <name evidence="27" type="ORF">IAD49_04085</name>
</gene>
<dbReference type="HAMAP" id="MF_00047">
    <property type="entry name" value="Dala_Dala_lig"/>
    <property type="match status" value="1"/>
</dbReference>
<dbReference type="Gene3D" id="3.30.1490.20">
    <property type="entry name" value="ATP-grasp fold, A domain"/>
    <property type="match status" value="1"/>
</dbReference>
<name>A0A9D1HW59_9BACT</name>
<dbReference type="PROSITE" id="PS50975">
    <property type="entry name" value="ATP_GRASP"/>
    <property type="match status" value="1"/>
</dbReference>
<evidence type="ECO:0000256" key="5">
    <source>
        <dbReference type="ARBA" id="ARBA00010871"/>
    </source>
</evidence>
<dbReference type="InterPro" id="IPR013815">
    <property type="entry name" value="ATP_grasp_subdomain_1"/>
</dbReference>
<dbReference type="PANTHER" id="PTHR23132:SF25">
    <property type="entry name" value="D-ALANINE--D-ALANINE LIGASE A"/>
    <property type="match status" value="1"/>
</dbReference>
<dbReference type="Gene3D" id="3.30.470.20">
    <property type="entry name" value="ATP-grasp fold, B domain"/>
    <property type="match status" value="1"/>
</dbReference>
<reference evidence="27" key="1">
    <citation type="submission" date="2020-10" db="EMBL/GenBank/DDBJ databases">
        <authorList>
            <person name="Gilroy R."/>
        </authorList>
    </citation>
    <scope>NUCLEOTIDE SEQUENCE</scope>
    <source>
        <strain evidence="27">CHK197-8231</strain>
    </source>
</reference>
<evidence type="ECO:0000313" key="27">
    <source>
        <dbReference type="EMBL" id="HIU22743.1"/>
    </source>
</evidence>
<comment type="subcellular location">
    <subcellularLocation>
        <location evidence="3 22">Cytoplasm</location>
    </subcellularLocation>
</comment>
<dbReference type="NCBIfam" id="TIGR01205">
    <property type="entry name" value="D_ala_D_alaTIGR"/>
    <property type="match status" value="1"/>
</dbReference>
<evidence type="ECO:0000256" key="8">
    <source>
        <dbReference type="ARBA" id="ARBA00022598"/>
    </source>
</evidence>
<dbReference type="InterPro" id="IPR011095">
    <property type="entry name" value="Dala_Dala_lig_C"/>
</dbReference>
<keyword evidence="13 22" id="KW-0133">Cell shape</keyword>
<evidence type="ECO:0000256" key="16">
    <source>
        <dbReference type="ARBA" id="ARBA00023316"/>
    </source>
</evidence>
<evidence type="ECO:0000256" key="1">
    <source>
        <dbReference type="ARBA" id="ARBA00001936"/>
    </source>
</evidence>
<evidence type="ECO:0000256" key="18">
    <source>
        <dbReference type="ARBA" id="ARBA00060592"/>
    </source>
</evidence>
<feature type="binding site" evidence="24">
    <location>
        <position position="330"/>
    </location>
    <ligand>
        <name>Mg(2+)</name>
        <dbReference type="ChEBI" id="CHEBI:18420"/>
        <label>1</label>
    </ligand>
</feature>
<evidence type="ECO:0000256" key="7">
    <source>
        <dbReference type="ARBA" id="ARBA00022490"/>
    </source>
</evidence>
<evidence type="ECO:0000256" key="10">
    <source>
        <dbReference type="ARBA" id="ARBA00022741"/>
    </source>
</evidence>
<dbReference type="Gene3D" id="3.40.50.20">
    <property type="match status" value="1"/>
</dbReference>
<dbReference type="NCBIfam" id="NF002528">
    <property type="entry name" value="PRK01966.1-4"/>
    <property type="match status" value="1"/>
</dbReference>
<evidence type="ECO:0000256" key="9">
    <source>
        <dbReference type="ARBA" id="ARBA00022723"/>
    </source>
</evidence>
<dbReference type="SUPFAM" id="SSF56059">
    <property type="entry name" value="Glutathione synthetase ATP-binding domain-like"/>
    <property type="match status" value="1"/>
</dbReference>
<evidence type="ECO:0000256" key="24">
    <source>
        <dbReference type="PIRSR" id="PIRSR039102-3"/>
    </source>
</evidence>
<dbReference type="InterPro" id="IPR016185">
    <property type="entry name" value="PreATP-grasp_dom_sf"/>
</dbReference>
<dbReference type="FunFam" id="3.30.1490.20:FF:000007">
    <property type="entry name" value="D-alanine--D-alanine ligase"/>
    <property type="match status" value="1"/>
</dbReference>
<dbReference type="PIRSF" id="PIRSF039102">
    <property type="entry name" value="Ddl/VanB"/>
    <property type="match status" value="1"/>
</dbReference>
<dbReference type="GO" id="GO:0009252">
    <property type="term" value="P:peptidoglycan biosynthetic process"/>
    <property type="evidence" value="ECO:0007669"/>
    <property type="project" value="UniProtKB-UniRule"/>
</dbReference>
<dbReference type="GO" id="GO:0008716">
    <property type="term" value="F:D-alanine-D-alanine ligase activity"/>
    <property type="evidence" value="ECO:0007669"/>
    <property type="project" value="UniProtKB-UniRule"/>
</dbReference>
<evidence type="ECO:0000256" key="25">
    <source>
        <dbReference type="PROSITE-ProRule" id="PRU00409"/>
    </source>
</evidence>
<keyword evidence="9 24" id="KW-0479">Metal-binding</keyword>
<keyword evidence="16 22" id="KW-0961">Cell wall biogenesis/degradation</keyword>
<dbReference type="Pfam" id="PF07478">
    <property type="entry name" value="Dala_Dala_lig_C"/>
    <property type="match status" value="1"/>
</dbReference>
<evidence type="ECO:0000256" key="6">
    <source>
        <dbReference type="ARBA" id="ARBA00012216"/>
    </source>
</evidence>
<comment type="caution">
    <text evidence="27">The sequence shown here is derived from an EMBL/GenBank/DDBJ whole genome shotgun (WGS) entry which is preliminary data.</text>
</comment>
<dbReference type="GO" id="GO:0005829">
    <property type="term" value="C:cytosol"/>
    <property type="evidence" value="ECO:0007669"/>
    <property type="project" value="TreeGrafter"/>
</dbReference>
<accession>A0A9D1HW59</accession>
<dbReference type="AlphaFoldDB" id="A0A9D1HW59"/>
<sequence length="400" mass="45043">MKIKVGVIFGGPTVEHEISIISAVQAMGYMDTSKYDIIPIYITKDRDWYTGKMLSDMEVYQDFDDLKRYAKKVTLVRKDGGFYLQTLGFWKRCIEEIDIAFPIVHGNNVEDGTLVGYLETLGIPYVGSGVLGSALGQDKVVMKQVLESAELPIVDYRWFYDSEFLNATDSILKSIEKMGYPVIVKPATLGSSVGITYVKDKKDIYEAIEEAMKYDNKIIVEKAVENLVEVNCSVLGNYEYQELSEIEEVMTTEEFLTYQDKYIGNGKGTKNGGSKGMVATDRVIPARISDDLKKKVQEVSLATFRALNLSNICRIDFLIDKKAKKVYVNESNTIPGSLSFYLWEPIGVPYDKLLDRMITIAIKDFKRKQKKVSTFETNVLSNFGGAKGMKGLKGMKTKLK</sequence>
<keyword evidence="14 22" id="KW-0573">Peptidoglycan synthesis</keyword>
<dbReference type="InterPro" id="IPR005905">
    <property type="entry name" value="D_ala_D_ala"/>
</dbReference>
<evidence type="ECO:0000256" key="13">
    <source>
        <dbReference type="ARBA" id="ARBA00022960"/>
    </source>
</evidence>
<feature type="binding site" evidence="24">
    <location>
        <position position="332"/>
    </location>
    <ligand>
        <name>Mg(2+)</name>
        <dbReference type="ChEBI" id="CHEBI:18420"/>
        <label>2</label>
    </ligand>
</feature>
<comment type="cofactor">
    <cofactor evidence="24">
        <name>Mg(2+)</name>
        <dbReference type="ChEBI" id="CHEBI:18420"/>
    </cofactor>
    <cofactor evidence="24">
        <name>Mn(2+)</name>
        <dbReference type="ChEBI" id="CHEBI:29035"/>
    </cofactor>
    <text evidence="24">Binds 2 magnesium or manganese ions per subunit.</text>
</comment>
<evidence type="ECO:0000313" key="28">
    <source>
        <dbReference type="Proteomes" id="UP000824087"/>
    </source>
</evidence>
<evidence type="ECO:0000256" key="12">
    <source>
        <dbReference type="ARBA" id="ARBA00022842"/>
    </source>
</evidence>
<comment type="cofactor">
    <cofactor evidence="1">
        <name>Mn(2+)</name>
        <dbReference type="ChEBI" id="CHEBI:29035"/>
    </cofactor>
</comment>
<evidence type="ECO:0000256" key="19">
    <source>
        <dbReference type="ARBA" id="ARBA00068427"/>
    </source>
</evidence>
<comment type="function">
    <text evidence="2 22">Cell wall formation.</text>
</comment>